<dbReference type="InterPro" id="IPR036322">
    <property type="entry name" value="WD40_repeat_dom_sf"/>
</dbReference>
<proteinExistence type="predicted"/>
<evidence type="ECO:0000256" key="1">
    <source>
        <dbReference type="PROSITE-ProRule" id="PRU00221"/>
    </source>
</evidence>
<dbReference type="PROSITE" id="PS50082">
    <property type="entry name" value="WD_REPEATS_2"/>
    <property type="match status" value="1"/>
</dbReference>
<evidence type="ECO:0000313" key="4">
    <source>
        <dbReference type="Proteomes" id="UP001201163"/>
    </source>
</evidence>
<feature type="repeat" description="WD" evidence="1">
    <location>
        <begin position="222"/>
        <end position="253"/>
    </location>
</feature>
<feature type="compositionally biased region" description="Basic and acidic residues" evidence="2">
    <location>
        <begin position="209"/>
        <end position="223"/>
    </location>
</feature>
<name>A0AAD4L857_9AGAM</name>
<protein>
    <submittedName>
        <fullName evidence="3">Uncharacterized protein</fullName>
    </submittedName>
</protein>
<accession>A0AAD4L857</accession>
<dbReference type="InterPro" id="IPR015943">
    <property type="entry name" value="WD40/YVTN_repeat-like_dom_sf"/>
</dbReference>
<keyword evidence="4" id="KW-1185">Reference proteome</keyword>
<dbReference type="Gene3D" id="2.130.10.10">
    <property type="entry name" value="YVTN repeat-like/Quinoprotein amine dehydrogenase"/>
    <property type="match status" value="1"/>
</dbReference>
<organism evidence="3 4">
    <name type="scientific">Lactarius akahatsu</name>
    <dbReference type="NCBI Taxonomy" id="416441"/>
    <lineage>
        <taxon>Eukaryota</taxon>
        <taxon>Fungi</taxon>
        <taxon>Dikarya</taxon>
        <taxon>Basidiomycota</taxon>
        <taxon>Agaricomycotina</taxon>
        <taxon>Agaricomycetes</taxon>
        <taxon>Russulales</taxon>
        <taxon>Russulaceae</taxon>
        <taxon>Lactarius</taxon>
    </lineage>
</organism>
<comment type="caution">
    <text evidence="3">The sequence shown here is derived from an EMBL/GenBank/DDBJ whole genome shotgun (WGS) entry which is preliminary data.</text>
</comment>
<feature type="region of interest" description="Disordered" evidence="2">
    <location>
        <begin position="204"/>
        <end position="223"/>
    </location>
</feature>
<reference evidence="3" key="1">
    <citation type="submission" date="2022-01" db="EMBL/GenBank/DDBJ databases">
        <title>Comparative genomics reveals a dynamic genome evolution in the ectomycorrhizal milk-cap (Lactarius) mushrooms.</title>
        <authorList>
            <consortium name="DOE Joint Genome Institute"/>
            <person name="Lebreton A."/>
            <person name="Tang N."/>
            <person name="Kuo A."/>
            <person name="LaButti K."/>
            <person name="Drula E."/>
            <person name="Barry K."/>
            <person name="Clum A."/>
            <person name="Lipzen A."/>
            <person name="Mousain D."/>
            <person name="Ng V."/>
            <person name="Wang R."/>
            <person name="Wang X."/>
            <person name="Dai Y."/>
            <person name="Henrissat B."/>
            <person name="Grigoriev I.V."/>
            <person name="Guerin-Laguette A."/>
            <person name="Yu F."/>
            <person name="Martin F.M."/>
        </authorList>
    </citation>
    <scope>NUCLEOTIDE SEQUENCE</scope>
    <source>
        <strain evidence="3">QP</strain>
    </source>
</reference>
<dbReference type="SUPFAM" id="SSF50978">
    <property type="entry name" value="WD40 repeat-like"/>
    <property type="match status" value="1"/>
</dbReference>
<dbReference type="PROSITE" id="PS50294">
    <property type="entry name" value="WD_REPEATS_REGION"/>
    <property type="match status" value="1"/>
</dbReference>
<feature type="region of interest" description="Disordered" evidence="2">
    <location>
        <begin position="1"/>
        <end position="24"/>
    </location>
</feature>
<evidence type="ECO:0000256" key="2">
    <source>
        <dbReference type="SAM" id="MobiDB-lite"/>
    </source>
</evidence>
<feature type="region of interest" description="Disordered" evidence="2">
    <location>
        <begin position="45"/>
        <end position="98"/>
    </location>
</feature>
<dbReference type="PANTHER" id="PTHR14091:SF0">
    <property type="entry name" value="PERIODIC TRYPTOPHAN PROTEIN 1 HOMOLOG"/>
    <property type="match status" value="1"/>
</dbReference>
<feature type="compositionally biased region" description="Basic and acidic residues" evidence="2">
    <location>
        <begin position="49"/>
        <end position="62"/>
    </location>
</feature>
<dbReference type="EMBL" id="JAKELL010000127">
    <property type="protein sequence ID" value="KAH8980861.1"/>
    <property type="molecule type" value="Genomic_DNA"/>
</dbReference>
<sequence length="253" mass="28404">MGHLIVWAKRGTSPPHSSKQPLNDVDIERIKDIANIQLERANAVAHAMSQRDDDSEVDKIKVDDDDDDSAWVDEDDEAMDDDATKDFVSPKQNGDLSEYNLDTYDEEDDGPASNNMLVTALVEQNVPQLHFFVYDEPTEYLGPHHDLLLSSMPLCLEWLDYRRLESMDTEDGPGSRFGNYVAIGTLEPEIEIYSIDLLDSVARPRGRGHGQEEKAKHRSASEAHHVDAIVSLSWNRTARQMLASGSADRTVKL</sequence>
<keyword evidence="1" id="KW-0853">WD repeat</keyword>
<feature type="compositionally biased region" description="Acidic residues" evidence="2">
    <location>
        <begin position="63"/>
        <end position="83"/>
    </location>
</feature>
<gene>
    <name evidence="3" type="ORF">EDB92DRAFT_1971946</name>
</gene>
<evidence type="ECO:0000313" key="3">
    <source>
        <dbReference type="EMBL" id="KAH8980861.1"/>
    </source>
</evidence>
<dbReference type="InterPro" id="IPR044285">
    <property type="entry name" value="PWP1"/>
</dbReference>
<dbReference type="GO" id="GO:0006364">
    <property type="term" value="P:rRNA processing"/>
    <property type="evidence" value="ECO:0007669"/>
    <property type="project" value="InterPro"/>
</dbReference>
<dbReference type="GO" id="GO:0005634">
    <property type="term" value="C:nucleus"/>
    <property type="evidence" value="ECO:0007669"/>
    <property type="project" value="TreeGrafter"/>
</dbReference>
<dbReference type="PANTHER" id="PTHR14091">
    <property type="entry name" value="PERIODIC TRYPTOPHAN PROTEIN 1"/>
    <property type="match status" value="1"/>
</dbReference>
<dbReference type="AlphaFoldDB" id="A0AAD4L857"/>
<dbReference type="Proteomes" id="UP001201163">
    <property type="component" value="Unassembled WGS sequence"/>
</dbReference>
<dbReference type="InterPro" id="IPR001680">
    <property type="entry name" value="WD40_rpt"/>
</dbReference>